<gene>
    <name evidence="1" type="ORF">BOA8489_03758</name>
</gene>
<dbReference type="Proteomes" id="UP000201838">
    <property type="component" value="Unassembled WGS sequence"/>
</dbReference>
<dbReference type="RefSeq" id="WP_093975798.1">
    <property type="nucleotide sequence ID" value="NZ_FXXQ01000020.1"/>
</dbReference>
<evidence type="ECO:0000313" key="1">
    <source>
        <dbReference type="EMBL" id="SMX25614.1"/>
    </source>
</evidence>
<organism evidence="1 2">
    <name type="scientific">Boseongicola aestuarii</name>
    <dbReference type="NCBI Taxonomy" id="1470561"/>
    <lineage>
        <taxon>Bacteria</taxon>
        <taxon>Pseudomonadati</taxon>
        <taxon>Pseudomonadota</taxon>
        <taxon>Alphaproteobacteria</taxon>
        <taxon>Rhodobacterales</taxon>
        <taxon>Paracoccaceae</taxon>
        <taxon>Boseongicola</taxon>
    </lineage>
</organism>
<dbReference type="OrthoDB" id="7744760at2"/>
<dbReference type="AlphaFoldDB" id="A0A238J6W4"/>
<accession>A0A238J6W4</accession>
<dbReference type="EMBL" id="FXXQ01000020">
    <property type="protein sequence ID" value="SMX25614.1"/>
    <property type="molecule type" value="Genomic_DNA"/>
</dbReference>
<evidence type="ECO:0000313" key="2">
    <source>
        <dbReference type="Proteomes" id="UP000201838"/>
    </source>
</evidence>
<sequence length="82" mass="9238">MGLKKLAAKVVEYNERLESGKASKIKPKHVETVLKKLRTKLNELEGEIISTKSADKKARLEGKLGIAQTHIDRAEWLLKELS</sequence>
<protein>
    <submittedName>
        <fullName evidence="1">Uncharacterized protein</fullName>
    </submittedName>
</protein>
<name>A0A238J6W4_9RHOB</name>
<proteinExistence type="predicted"/>
<reference evidence="2" key="1">
    <citation type="submission" date="2017-05" db="EMBL/GenBank/DDBJ databases">
        <authorList>
            <person name="Rodrigo-Torres L."/>
            <person name="Arahal R. D."/>
            <person name="Lucena T."/>
        </authorList>
    </citation>
    <scope>NUCLEOTIDE SEQUENCE [LARGE SCALE GENOMIC DNA]</scope>
    <source>
        <strain evidence="2">CECT 8489</strain>
    </source>
</reference>
<keyword evidence="2" id="KW-1185">Reference proteome</keyword>